<feature type="transmembrane region" description="Helical" evidence="2">
    <location>
        <begin position="389"/>
        <end position="410"/>
    </location>
</feature>
<feature type="transmembrane region" description="Helical" evidence="2">
    <location>
        <begin position="128"/>
        <end position="154"/>
    </location>
</feature>
<feature type="transmembrane region" description="Helical" evidence="2">
    <location>
        <begin position="462"/>
        <end position="484"/>
    </location>
</feature>
<proteinExistence type="predicted"/>
<gene>
    <name evidence="3" type="ORF">SCP_1002050</name>
</gene>
<feature type="transmembrane region" description="Helical" evidence="2">
    <location>
        <begin position="430"/>
        <end position="450"/>
    </location>
</feature>
<keyword evidence="2" id="KW-0812">Transmembrane</keyword>
<feature type="compositionally biased region" description="Acidic residues" evidence="1">
    <location>
        <begin position="97"/>
        <end position="107"/>
    </location>
</feature>
<organism evidence="3 4">
    <name type="scientific">Sparassis crispa</name>
    <dbReference type="NCBI Taxonomy" id="139825"/>
    <lineage>
        <taxon>Eukaryota</taxon>
        <taxon>Fungi</taxon>
        <taxon>Dikarya</taxon>
        <taxon>Basidiomycota</taxon>
        <taxon>Agaricomycotina</taxon>
        <taxon>Agaricomycetes</taxon>
        <taxon>Polyporales</taxon>
        <taxon>Sparassidaceae</taxon>
        <taxon>Sparassis</taxon>
    </lineage>
</organism>
<feature type="region of interest" description="Disordered" evidence="1">
    <location>
        <begin position="15"/>
        <end position="107"/>
    </location>
</feature>
<evidence type="ECO:0000313" key="3">
    <source>
        <dbReference type="EMBL" id="GBE86960.1"/>
    </source>
</evidence>
<evidence type="ECO:0000256" key="2">
    <source>
        <dbReference type="SAM" id="Phobius"/>
    </source>
</evidence>
<dbReference type="EMBL" id="BFAD01000010">
    <property type="protein sequence ID" value="GBE86960.1"/>
    <property type="molecule type" value="Genomic_DNA"/>
</dbReference>
<keyword evidence="4" id="KW-1185">Reference proteome</keyword>
<dbReference type="Proteomes" id="UP000287166">
    <property type="component" value="Unassembled WGS sequence"/>
</dbReference>
<evidence type="ECO:0000313" key="4">
    <source>
        <dbReference type="Proteomes" id="UP000287166"/>
    </source>
</evidence>
<dbReference type="InParanoid" id="A0A401GXQ3"/>
<feature type="transmembrane region" description="Helical" evidence="2">
    <location>
        <begin position="207"/>
        <end position="228"/>
    </location>
</feature>
<reference evidence="3 4" key="1">
    <citation type="journal article" date="2018" name="Sci. Rep.">
        <title>Genome sequence of the cauliflower mushroom Sparassis crispa (Hanabiratake) and its association with beneficial usage.</title>
        <authorList>
            <person name="Kiyama R."/>
            <person name="Furutani Y."/>
            <person name="Kawaguchi K."/>
            <person name="Nakanishi T."/>
        </authorList>
    </citation>
    <scope>NUCLEOTIDE SEQUENCE [LARGE SCALE GENOMIC DNA]</scope>
</reference>
<dbReference type="AlphaFoldDB" id="A0A401GXQ3"/>
<dbReference type="OrthoDB" id="3364069at2759"/>
<evidence type="ECO:0000256" key="1">
    <source>
        <dbReference type="SAM" id="MobiDB-lite"/>
    </source>
</evidence>
<keyword evidence="2" id="KW-1133">Transmembrane helix</keyword>
<comment type="caution">
    <text evidence="3">The sequence shown here is derived from an EMBL/GenBank/DDBJ whole genome shotgun (WGS) entry which is preliminary data.</text>
</comment>
<name>A0A401GXQ3_9APHY</name>
<dbReference type="RefSeq" id="XP_027617873.1">
    <property type="nucleotide sequence ID" value="XM_027762072.1"/>
</dbReference>
<dbReference type="GeneID" id="38783877"/>
<sequence>MGVHTLVNAAVASWVGSSRSRRSVPPDSDLLVGIRTEDDESSRRPLLTMTLPSQQSFGPASPVQAYGATSGGSSSARSSPEMNRRNGWLGRVPEEGGLVEEDDEEDSEEVEWDLEERGFYGGSYKRTVALYCIVPITSLLTFILFAILPLLIWPTDYRAPSSYPRYFPSPLPELLVSGSLWSLSHLIRVPLYSLTTSLLPWPITGTVLFHVIYVFLNQLLHLSALPILRIRHQMIFPLPTFQDPAFHRVWWISLGWAAVEVAVGIAQGYEQIAMYKEVMVPEDEVRALLTDWRNGNTGGESVTQHQVESPEEILPLSPCPGQVQDSAGAAVDNVRDGVNGRKKRTNQLEDAIRSVIDNDMEQLVHLKEREELEELYGIPVVRIPVFISCLLRIDSFVLSLGLTLILAASYLRSSLSFPKEPLPPIYTNNAFFVTFPVVVLIYLFLALIHTPPVLPRIGVHSTAYIGLLLGLGSVFAGLGLWGALS</sequence>
<dbReference type="STRING" id="139825.A0A401GXQ3"/>
<protein>
    <submittedName>
        <fullName evidence="3">Uncharacterized protein</fullName>
    </submittedName>
</protein>
<keyword evidence="2" id="KW-0472">Membrane</keyword>
<feature type="compositionally biased region" description="Low complexity" evidence="1">
    <location>
        <begin position="65"/>
        <end position="79"/>
    </location>
</feature>
<accession>A0A401GXQ3</accession>